<dbReference type="Proteomes" id="UP000005225">
    <property type="component" value="Unassembled WGS sequence"/>
</dbReference>
<dbReference type="InterPro" id="IPR024654">
    <property type="entry name" value="Calcineurin-like_PHP_lpxH"/>
</dbReference>
<dbReference type="InParanoid" id="H0Y1J2"/>
<evidence type="ECO:0000256" key="3">
    <source>
        <dbReference type="ARBA" id="ARBA00017767"/>
    </source>
</evidence>
<organism evidence="6 7">
    <name type="scientific">Otolemur garnettii</name>
    <name type="common">Small-eared galago</name>
    <name type="synonym">Garnett's greater bushbaby</name>
    <dbReference type="NCBI Taxonomy" id="30611"/>
    <lineage>
        <taxon>Eukaryota</taxon>
        <taxon>Metazoa</taxon>
        <taxon>Chordata</taxon>
        <taxon>Craniata</taxon>
        <taxon>Vertebrata</taxon>
        <taxon>Euteleostomi</taxon>
        <taxon>Mammalia</taxon>
        <taxon>Eutheria</taxon>
        <taxon>Euarchontoglires</taxon>
        <taxon>Primates</taxon>
        <taxon>Strepsirrhini</taxon>
        <taxon>Lorisiformes</taxon>
        <taxon>Galagidae</taxon>
        <taxon>Otolemur</taxon>
    </lineage>
</organism>
<reference evidence="7" key="1">
    <citation type="submission" date="2011-03" db="EMBL/GenBank/DDBJ databases">
        <title>Version 3 of the genome sequence of Otolemur garnettii (Bushbaby).</title>
        <authorList>
            <consortium name="The Broad Institute Genome Sequencing Platform"/>
            <person name="Di Palma F."/>
            <person name="Johnson J."/>
            <person name="Lander E.S."/>
            <person name="Lindblad-Toh K."/>
            <person name="Jaffe D.B."/>
            <person name="Gnerre S."/>
            <person name="MacCallum I."/>
            <person name="Przybylski D."/>
            <person name="Ribeiro F.J."/>
            <person name="Burton J.N."/>
            <person name="Walker B.J."/>
            <person name="Sharpe T."/>
            <person name="Hall G."/>
        </authorList>
    </citation>
    <scope>NUCLEOTIDE SEQUENCE [LARGE SCALE GENOMIC DNA]</scope>
</reference>
<dbReference type="STRING" id="30611.ENSOGAP00000022235"/>
<protein>
    <recommendedName>
        <fullName evidence="3">Vacuolar protein sorting-associated protein 29</fullName>
    </recommendedName>
    <alternativeName>
        <fullName evidence="4">Vesicle protein sorting 29</fullName>
    </alternativeName>
</protein>
<dbReference type="PANTHER" id="PTHR11124">
    <property type="entry name" value="VACUOLAR SORTING PROTEIN VPS29"/>
    <property type="match status" value="1"/>
</dbReference>
<evidence type="ECO:0000256" key="1">
    <source>
        <dbReference type="ARBA" id="ARBA00004481"/>
    </source>
</evidence>
<dbReference type="Pfam" id="PF12850">
    <property type="entry name" value="Metallophos_2"/>
    <property type="match status" value="1"/>
</dbReference>
<dbReference type="HOGENOM" id="CLU_063749_0_1_1"/>
<reference evidence="6" key="3">
    <citation type="submission" date="2025-09" db="UniProtKB">
        <authorList>
            <consortium name="Ensembl"/>
        </authorList>
    </citation>
    <scope>IDENTIFICATION</scope>
</reference>
<accession>H0Y1J2</accession>
<dbReference type="InterPro" id="IPR029052">
    <property type="entry name" value="Metallo-depent_PP-like"/>
</dbReference>
<evidence type="ECO:0000256" key="2">
    <source>
        <dbReference type="ARBA" id="ARBA00005945"/>
    </source>
</evidence>
<keyword evidence="7" id="KW-1185">Reference proteome</keyword>
<name>H0Y1J2_OTOGA</name>
<reference evidence="6" key="2">
    <citation type="submission" date="2025-08" db="UniProtKB">
        <authorList>
            <consortium name="Ensembl"/>
        </authorList>
    </citation>
    <scope>IDENTIFICATION</scope>
</reference>
<dbReference type="Gene3D" id="3.60.21.10">
    <property type="match status" value="1"/>
</dbReference>
<dbReference type="GeneTree" id="ENSGT00390000012669"/>
<evidence type="ECO:0000313" key="7">
    <source>
        <dbReference type="Proteomes" id="UP000005225"/>
    </source>
</evidence>
<proteinExistence type="inferred from homology"/>
<sequence length="168" mass="18850">MPANLKTLVVPRKIPHILCTGYLCTKEGSDSLKTLAGDVHIERRNFDENLNYPEQKVVTIGQFKMGLTRGHQATPWGQASSALLQRRLDVDILILGHARMTEAFEHETAFYINPGSAAGAHNALETNVILPSLLMDIKASTVVLIVYGFYLLEESEKKKKERFQRKKS</sequence>
<feature type="domain" description="Calcineurin-like phosphoesterase" evidence="5">
    <location>
        <begin position="12"/>
        <end position="126"/>
    </location>
</feature>
<evidence type="ECO:0000256" key="4">
    <source>
        <dbReference type="ARBA" id="ARBA00031913"/>
    </source>
</evidence>
<dbReference type="SUPFAM" id="SSF56300">
    <property type="entry name" value="Metallo-dependent phosphatases"/>
    <property type="match status" value="1"/>
</dbReference>
<evidence type="ECO:0000313" key="6">
    <source>
        <dbReference type="Ensembl" id="ENSOGAP00000022235.1"/>
    </source>
</evidence>
<dbReference type="Ensembl" id="ENSOGAT00000031271.1">
    <property type="protein sequence ID" value="ENSOGAP00000022235.1"/>
    <property type="gene ID" value="ENSOGAG00000028503.1"/>
</dbReference>
<dbReference type="eggNOG" id="KOG3325">
    <property type="taxonomic scope" value="Eukaryota"/>
</dbReference>
<dbReference type="InterPro" id="IPR000979">
    <property type="entry name" value="Phosphodiesterase_MJ0936/Vps29"/>
</dbReference>
<dbReference type="EMBL" id="AAQR03080188">
    <property type="status" value="NOT_ANNOTATED_CDS"/>
    <property type="molecule type" value="Genomic_DNA"/>
</dbReference>
<comment type="similarity">
    <text evidence="2">Belongs to the VPS29 family.</text>
</comment>
<dbReference type="GO" id="GO:0010008">
    <property type="term" value="C:endosome membrane"/>
    <property type="evidence" value="ECO:0007669"/>
    <property type="project" value="UniProtKB-SubCell"/>
</dbReference>
<dbReference type="AlphaFoldDB" id="H0Y1J2"/>
<comment type="subcellular location">
    <subcellularLocation>
        <location evidence="1">Endosome membrane</location>
        <topology evidence="1">Peripheral membrane protein</topology>
    </subcellularLocation>
</comment>
<evidence type="ECO:0000259" key="5">
    <source>
        <dbReference type="Pfam" id="PF12850"/>
    </source>
</evidence>